<dbReference type="Proteomes" id="UP001224890">
    <property type="component" value="Unassembled WGS sequence"/>
</dbReference>
<sequence>MDQHECCFNSHRVQSMHQEEVLRHRMDFEPYRSQTNALARSSLTIPSSMPLLEQLSLPPTPPAHIDRGPNRSPTLPLSRVWHLQTPDTVKNRAKNIGRTKDPPRLPKRQYTKFFQRVPDTKDGWLEARDRLGLTNLEGIAKAIDDIIWFGNDCELPWILKDMKDYIAHRAGKSMSIGGPDRGTLLSRYGHVVFLGECCVARQLGISKELIDNAVENFLDNTISSARSSKRTCAGRKTQQMYGKVPSWITGQEQSLFDHCGHLASEMFLHAAMSLSNFDSLSRSGPDQRFREKIMAKIPSDTISSPQTELPFYLPFIVWACIRLHTGIDCYEQLEPALGATKFTEADFQKWFEIYQRNTTKPITGRKRHLDDVQPQPISKQQRTDSQRSCRSPPHTAASALSGALAQEGSSAPSLLIGSNANKGAPEQGLQNHRLPQIPTCVGADQFTPSFALEFGRETTFHGSQLEKPAGYVYDLTGPVDQPPAQLENITVPFTGPRDDIIGATISSESFWSGFDWNQISRLEPAHHEDRVRYMSGHE</sequence>
<proteinExistence type="predicted"/>
<dbReference type="EMBL" id="JAHMHR010000072">
    <property type="protein sequence ID" value="KAK1658543.1"/>
    <property type="molecule type" value="Genomic_DNA"/>
</dbReference>
<protein>
    <submittedName>
        <fullName evidence="2">Uncharacterized protein</fullName>
    </submittedName>
</protein>
<feature type="region of interest" description="Disordered" evidence="1">
    <location>
        <begin position="362"/>
        <end position="403"/>
    </location>
</feature>
<organism evidence="2 3">
    <name type="scientific">Colletotrichum godetiae</name>
    <dbReference type="NCBI Taxonomy" id="1209918"/>
    <lineage>
        <taxon>Eukaryota</taxon>
        <taxon>Fungi</taxon>
        <taxon>Dikarya</taxon>
        <taxon>Ascomycota</taxon>
        <taxon>Pezizomycotina</taxon>
        <taxon>Sordariomycetes</taxon>
        <taxon>Hypocreomycetidae</taxon>
        <taxon>Glomerellales</taxon>
        <taxon>Glomerellaceae</taxon>
        <taxon>Colletotrichum</taxon>
        <taxon>Colletotrichum acutatum species complex</taxon>
    </lineage>
</organism>
<keyword evidence="3" id="KW-1185">Reference proteome</keyword>
<evidence type="ECO:0000313" key="3">
    <source>
        <dbReference type="Proteomes" id="UP001224890"/>
    </source>
</evidence>
<dbReference type="RefSeq" id="XP_060423307.1">
    <property type="nucleotide sequence ID" value="XM_060573025.1"/>
</dbReference>
<name>A0AAJ0A8M0_9PEZI</name>
<gene>
    <name evidence="2" type="ORF">BDP55DRAFT_637768</name>
</gene>
<comment type="caution">
    <text evidence="2">The sequence shown here is derived from an EMBL/GenBank/DDBJ whole genome shotgun (WGS) entry which is preliminary data.</text>
</comment>
<accession>A0AAJ0A8M0</accession>
<reference evidence="2" key="1">
    <citation type="submission" date="2021-06" db="EMBL/GenBank/DDBJ databases">
        <title>Comparative genomics, transcriptomics and evolutionary studies reveal genomic signatures of adaptation to plant cell wall in hemibiotrophic fungi.</title>
        <authorList>
            <consortium name="DOE Joint Genome Institute"/>
            <person name="Baroncelli R."/>
            <person name="Diaz J.F."/>
            <person name="Benocci T."/>
            <person name="Peng M."/>
            <person name="Battaglia E."/>
            <person name="Haridas S."/>
            <person name="Andreopoulos W."/>
            <person name="Labutti K."/>
            <person name="Pangilinan J."/>
            <person name="Floch G.L."/>
            <person name="Makela M.R."/>
            <person name="Henrissat B."/>
            <person name="Grigoriev I.V."/>
            <person name="Crouch J.A."/>
            <person name="De Vries R.P."/>
            <person name="Sukno S.A."/>
            <person name="Thon M.R."/>
        </authorList>
    </citation>
    <scope>NUCLEOTIDE SEQUENCE</scope>
    <source>
        <strain evidence="2">CBS 193.32</strain>
    </source>
</reference>
<evidence type="ECO:0000256" key="1">
    <source>
        <dbReference type="SAM" id="MobiDB-lite"/>
    </source>
</evidence>
<dbReference type="GeneID" id="85457551"/>
<evidence type="ECO:0000313" key="2">
    <source>
        <dbReference type="EMBL" id="KAK1658543.1"/>
    </source>
</evidence>
<dbReference type="AlphaFoldDB" id="A0AAJ0A8M0"/>